<dbReference type="Gene3D" id="2.40.50.100">
    <property type="match status" value="1"/>
</dbReference>
<dbReference type="InterPro" id="IPR027417">
    <property type="entry name" value="P-loop_NTPase"/>
</dbReference>
<dbReference type="SMART" id="SM00382">
    <property type="entry name" value="AAA"/>
    <property type="match status" value="1"/>
</dbReference>
<dbReference type="GO" id="GO:0005524">
    <property type="term" value="F:ATP binding"/>
    <property type="evidence" value="ECO:0007669"/>
    <property type="project" value="UniProtKB-KW"/>
</dbReference>
<feature type="domain" description="ABC transporter" evidence="6">
    <location>
        <begin position="4"/>
        <end position="235"/>
    </location>
</feature>
<evidence type="ECO:0000256" key="5">
    <source>
        <dbReference type="ARBA" id="ARBA00066388"/>
    </source>
</evidence>
<reference evidence="7 8" key="1">
    <citation type="journal article" date="2015" name="Genome Announc.">
        <title>Expanding the biotechnology potential of lactobacilli through comparative genomics of 213 strains and associated genera.</title>
        <authorList>
            <person name="Sun Z."/>
            <person name="Harris H.M."/>
            <person name="McCann A."/>
            <person name="Guo C."/>
            <person name="Argimon S."/>
            <person name="Zhang W."/>
            <person name="Yang X."/>
            <person name="Jeffery I.B."/>
            <person name="Cooney J.C."/>
            <person name="Kagawa T.F."/>
            <person name="Liu W."/>
            <person name="Song Y."/>
            <person name="Salvetti E."/>
            <person name="Wrobel A."/>
            <person name="Rasinkangas P."/>
            <person name="Parkhill J."/>
            <person name="Rea M.C."/>
            <person name="O'Sullivan O."/>
            <person name="Ritari J."/>
            <person name="Douillard F.P."/>
            <person name="Paul Ross R."/>
            <person name="Yang R."/>
            <person name="Briner A.E."/>
            <person name="Felis G.E."/>
            <person name="de Vos W.M."/>
            <person name="Barrangou R."/>
            <person name="Klaenhammer T.R."/>
            <person name="Caufield P.W."/>
            <person name="Cui Y."/>
            <person name="Zhang H."/>
            <person name="O'Toole P.W."/>
        </authorList>
    </citation>
    <scope>NUCLEOTIDE SEQUENCE [LARGE SCALE GENOMIC DNA]</scope>
    <source>
        <strain evidence="7 8">DSM 21116</strain>
    </source>
</reference>
<dbReference type="Proteomes" id="UP000051131">
    <property type="component" value="Unassembled WGS sequence"/>
</dbReference>
<dbReference type="Pfam" id="PF00005">
    <property type="entry name" value="ABC_tran"/>
    <property type="match status" value="1"/>
</dbReference>
<gene>
    <name evidence="7" type="ORF">FC80_GL000129</name>
</gene>
<evidence type="ECO:0000256" key="2">
    <source>
        <dbReference type="ARBA" id="ARBA00022741"/>
    </source>
</evidence>
<dbReference type="InterPro" id="IPR050093">
    <property type="entry name" value="ABC_SmlMolc_Importer"/>
</dbReference>
<keyword evidence="1" id="KW-0813">Transport</keyword>
<dbReference type="InterPro" id="IPR017871">
    <property type="entry name" value="ABC_transporter-like_CS"/>
</dbReference>
<dbReference type="AlphaFoldDB" id="A0A0R2CJX8"/>
<evidence type="ECO:0000256" key="4">
    <source>
        <dbReference type="ARBA" id="ARBA00022967"/>
    </source>
</evidence>
<dbReference type="InterPro" id="IPR003439">
    <property type="entry name" value="ABC_transporter-like_ATP-bd"/>
</dbReference>
<dbReference type="GO" id="GO:0015418">
    <property type="term" value="F:ABC-type quaternary ammonium compound transporting activity"/>
    <property type="evidence" value="ECO:0007669"/>
    <property type="project" value="UniProtKB-EC"/>
</dbReference>
<dbReference type="FunFam" id="3.40.50.300:FF:000425">
    <property type="entry name" value="Probable ABC transporter, ATP-binding subunit"/>
    <property type="match status" value="1"/>
</dbReference>
<evidence type="ECO:0000313" key="8">
    <source>
        <dbReference type="Proteomes" id="UP000051131"/>
    </source>
</evidence>
<comment type="caution">
    <text evidence="7">The sequence shown here is derived from an EMBL/GenBank/DDBJ whole genome shotgun (WGS) entry which is preliminary data.</text>
</comment>
<accession>A0A0R2CJX8</accession>
<dbReference type="OrthoDB" id="9790614at2"/>
<dbReference type="InterPro" id="IPR008995">
    <property type="entry name" value="Mo/tungstate-bd_C_term_dom"/>
</dbReference>
<dbReference type="PATRIC" id="fig|1423729.3.peg.131"/>
<dbReference type="PROSITE" id="PS00211">
    <property type="entry name" value="ABC_TRANSPORTER_1"/>
    <property type="match status" value="1"/>
</dbReference>
<organism evidence="7 8">
    <name type="scientific">Liquorilactobacillus cacaonum DSM 21116</name>
    <dbReference type="NCBI Taxonomy" id="1423729"/>
    <lineage>
        <taxon>Bacteria</taxon>
        <taxon>Bacillati</taxon>
        <taxon>Bacillota</taxon>
        <taxon>Bacilli</taxon>
        <taxon>Lactobacillales</taxon>
        <taxon>Lactobacillaceae</taxon>
        <taxon>Liquorilactobacillus</taxon>
    </lineage>
</organism>
<proteinExistence type="predicted"/>
<dbReference type="EMBL" id="AYZE01000008">
    <property type="protein sequence ID" value="KRM91949.1"/>
    <property type="molecule type" value="Genomic_DNA"/>
</dbReference>
<keyword evidence="8" id="KW-1185">Reference proteome</keyword>
<dbReference type="InterPro" id="IPR013611">
    <property type="entry name" value="Transp-assoc_OB_typ2"/>
</dbReference>
<keyword evidence="4" id="KW-1278">Translocase</keyword>
<evidence type="ECO:0000259" key="6">
    <source>
        <dbReference type="PROSITE" id="PS50893"/>
    </source>
</evidence>
<dbReference type="InterPro" id="IPR003593">
    <property type="entry name" value="AAA+_ATPase"/>
</dbReference>
<dbReference type="STRING" id="1423729.FC80_GL000129"/>
<evidence type="ECO:0000313" key="7">
    <source>
        <dbReference type="EMBL" id="KRM91949.1"/>
    </source>
</evidence>
<protein>
    <recommendedName>
        <fullName evidence="5">ABC-type quaternary amine transporter</fullName>
        <ecNumber evidence="5">7.6.2.9</ecNumber>
    </recommendedName>
</protein>
<keyword evidence="2" id="KW-0547">Nucleotide-binding</keyword>
<sequence>MAKLEVKNLSMSYDGKNKILEDLSLSIQDGELVSILGPSGCGKTTTLRIIAGLLKQTDGEIIVGEKNISNLPVHKREFGMVFQSYALFPHLSVFNNVAFGLKMRKLDKKQIQEKVENVLSVTGLSDLAKRFPAELSGGQQQRVSLARALVINPQVLLLDEPLSNLDAKLRVEMREEIRRLQQELKMTAIFVTHDQEECFAISDKVAVMNRGRVEQFDTPQAIYQEPKTLFVAKFIGFENFIKVVGYDGEAYLTESNIKLAAQAKENTRYLTIRPRQIKIIETANDSENVVKGRIINRTYLGNSYRYTVKTSLGVLKVDDFEHDVLSRDEDVILELAVKNLLPLEN</sequence>
<dbReference type="PROSITE" id="PS50893">
    <property type="entry name" value="ABC_TRANSPORTER_2"/>
    <property type="match status" value="1"/>
</dbReference>
<evidence type="ECO:0000256" key="1">
    <source>
        <dbReference type="ARBA" id="ARBA00022448"/>
    </source>
</evidence>
<dbReference type="Pfam" id="PF08402">
    <property type="entry name" value="TOBE_2"/>
    <property type="match status" value="1"/>
</dbReference>
<keyword evidence="3" id="KW-0067">ATP-binding</keyword>
<evidence type="ECO:0000256" key="3">
    <source>
        <dbReference type="ARBA" id="ARBA00022840"/>
    </source>
</evidence>
<dbReference type="PANTHER" id="PTHR42781">
    <property type="entry name" value="SPERMIDINE/PUTRESCINE IMPORT ATP-BINDING PROTEIN POTA"/>
    <property type="match status" value="1"/>
</dbReference>
<dbReference type="Gene3D" id="3.40.50.300">
    <property type="entry name" value="P-loop containing nucleotide triphosphate hydrolases"/>
    <property type="match status" value="1"/>
</dbReference>
<dbReference type="EC" id="7.6.2.9" evidence="5"/>
<dbReference type="GO" id="GO:0043190">
    <property type="term" value="C:ATP-binding cassette (ABC) transporter complex"/>
    <property type="evidence" value="ECO:0007669"/>
    <property type="project" value="InterPro"/>
</dbReference>
<dbReference type="RefSeq" id="WP_057828426.1">
    <property type="nucleotide sequence ID" value="NZ_AYZE01000008.1"/>
</dbReference>
<dbReference type="SUPFAM" id="SSF52540">
    <property type="entry name" value="P-loop containing nucleoside triphosphate hydrolases"/>
    <property type="match status" value="1"/>
</dbReference>
<name>A0A0R2CJX8_9LACO</name>
<dbReference type="GO" id="GO:0016887">
    <property type="term" value="F:ATP hydrolysis activity"/>
    <property type="evidence" value="ECO:0007669"/>
    <property type="project" value="InterPro"/>
</dbReference>
<dbReference type="PANTHER" id="PTHR42781:SF4">
    <property type="entry name" value="SPERMIDINE_PUTRESCINE IMPORT ATP-BINDING PROTEIN POTA"/>
    <property type="match status" value="1"/>
</dbReference>
<dbReference type="SUPFAM" id="SSF50331">
    <property type="entry name" value="MOP-like"/>
    <property type="match status" value="1"/>
</dbReference>